<evidence type="ECO:0000256" key="3">
    <source>
        <dbReference type="ARBA" id="ARBA00022844"/>
    </source>
</evidence>
<comment type="subcellular location">
    <subcellularLocation>
        <location evidence="1">Virion</location>
    </subcellularLocation>
</comment>
<evidence type="ECO:0000256" key="1">
    <source>
        <dbReference type="ARBA" id="ARBA00004328"/>
    </source>
</evidence>
<organism evidence="5">
    <name type="scientific">uncultured virus</name>
    <dbReference type="NCBI Taxonomy" id="340016"/>
    <lineage>
        <taxon>Viruses</taxon>
        <taxon>environmental samples</taxon>
    </lineage>
</organism>
<keyword evidence="3" id="KW-0946">Virion</keyword>
<sequence>MADIYPRKRYTTRRVSTTRRAPARRTTTRRMYQIPRGYPRGTRAELKAVDTTVNQVADTTGAVTLINGIARGDDINERVGRRVRLASLQASIVNYVTPTTGIDQTHRCLIVYDKQSNGVAPAITDVLVSASTVSMPNLDNRQRFVILYDKLMHLNASAEPGSMVAFKISKRLPYGVQFNSGDAGTVADIQTGGLFFITIGSIAAGGTAGHFSGRIRVRYTDM</sequence>
<evidence type="ECO:0000256" key="4">
    <source>
        <dbReference type="SAM" id="MobiDB-lite"/>
    </source>
</evidence>
<proteinExistence type="predicted"/>
<dbReference type="EMBL" id="KY487956">
    <property type="protein sequence ID" value="AUM61979.1"/>
    <property type="molecule type" value="Genomic_DNA"/>
</dbReference>
<accession>A0A2K9LSX0</accession>
<protein>
    <submittedName>
        <fullName evidence="5">Capsid</fullName>
    </submittedName>
</protein>
<gene>
    <name evidence="5" type="primary">Cap</name>
</gene>
<name>A0A2K9LSX0_9VIRU</name>
<dbReference type="InterPro" id="IPR029053">
    <property type="entry name" value="Viral_coat"/>
</dbReference>
<dbReference type="Gene3D" id="2.60.120.20">
    <property type="match status" value="1"/>
</dbReference>
<feature type="region of interest" description="Disordered" evidence="4">
    <location>
        <begin position="1"/>
        <end position="26"/>
    </location>
</feature>
<dbReference type="GO" id="GO:0019028">
    <property type="term" value="C:viral capsid"/>
    <property type="evidence" value="ECO:0007669"/>
    <property type="project" value="UniProtKB-KW"/>
</dbReference>
<dbReference type="InterPro" id="IPR010392">
    <property type="entry name" value="Satellite_virus_coat"/>
</dbReference>
<dbReference type="SUPFAM" id="SSF88650">
    <property type="entry name" value="Satellite viruses"/>
    <property type="match status" value="1"/>
</dbReference>
<evidence type="ECO:0000256" key="2">
    <source>
        <dbReference type="ARBA" id="ARBA00022561"/>
    </source>
</evidence>
<evidence type="ECO:0000313" key="5">
    <source>
        <dbReference type="EMBL" id="AUM61979.1"/>
    </source>
</evidence>
<dbReference type="Pfam" id="PF03898">
    <property type="entry name" value="TNV_CP"/>
    <property type="match status" value="1"/>
</dbReference>
<reference evidence="5" key="1">
    <citation type="submission" date="2017-01" db="EMBL/GenBank/DDBJ databases">
        <title>High-throughput sequencing uncovers low homogeneity in the biogeography of single-stranded DNA viruses.</title>
        <authorList>
            <person name="Pearson V.M."/>
            <person name="Rokyta D.R."/>
        </authorList>
    </citation>
    <scope>NUCLEOTIDE SEQUENCE</scope>
</reference>
<dbReference type="InterPro" id="IPR037164">
    <property type="entry name" value="Satellite_virus_coat_sf"/>
</dbReference>
<dbReference type="GO" id="GO:0005198">
    <property type="term" value="F:structural molecule activity"/>
    <property type="evidence" value="ECO:0007669"/>
    <property type="project" value="InterPro"/>
</dbReference>
<keyword evidence="2" id="KW-0167">Capsid protein</keyword>